<dbReference type="Gene3D" id="6.10.280.50">
    <property type="match status" value="1"/>
</dbReference>
<evidence type="ECO:0000313" key="2">
    <source>
        <dbReference type="Proteomes" id="UP000759298"/>
    </source>
</evidence>
<reference evidence="1 2" key="1">
    <citation type="submission" date="2021-07" db="EMBL/GenBank/DDBJ databases">
        <title>Alteriqipengyuania abyssalis NZ-12B nov, sp.nov isolated from deep sea sponge in pacific ocean.</title>
        <authorList>
            <person name="Tareen S."/>
            <person name="Wink J."/>
        </authorList>
    </citation>
    <scope>NUCLEOTIDE SEQUENCE [LARGE SCALE GENOMIC DNA]</scope>
    <source>
        <strain evidence="1 2">NZ-12B</strain>
    </source>
</reference>
<proteinExistence type="predicted"/>
<comment type="caution">
    <text evidence="1">The sequence shown here is derived from an EMBL/GenBank/DDBJ whole genome shotgun (WGS) entry which is preliminary data.</text>
</comment>
<keyword evidence="2" id="KW-1185">Reference proteome</keyword>
<dbReference type="InterPro" id="IPR007420">
    <property type="entry name" value="DUF465"/>
</dbReference>
<organism evidence="1 2">
    <name type="scientific">Alteriqipengyuania abyssalis</name>
    <dbReference type="NCBI Taxonomy" id="2860200"/>
    <lineage>
        <taxon>Bacteria</taxon>
        <taxon>Pseudomonadati</taxon>
        <taxon>Pseudomonadota</taxon>
        <taxon>Alphaproteobacteria</taxon>
        <taxon>Sphingomonadales</taxon>
        <taxon>Erythrobacteraceae</taxon>
        <taxon>Alteriqipengyuania</taxon>
    </lineage>
</organism>
<dbReference type="Pfam" id="PF04325">
    <property type="entry name" value="DUF465"/>
    <property type="match status" value="1"/>
</dbReference>
<protein>
    <submittedName>
        <fullName evidence="1">DUF465 domain-containing protein</fullName>
    </submittedName>
</protein>
<dbReference type="InterPro" id="IPR038444">
    <property type="entry name" value="DUF465_sf"/>
</dbReference>
<sequence>MSQPRLDNLRQRHRALDRLIDTTRALARQEEVKRLKRLRLRLKDRIAALSQPDRTTAKG</sequence>
<gene>
    <name evidence="1" type="ORF">KYN89_05615</name>
</gene>
<dbReference type="Proteomes" id="UP000759298">
    <property type="component" value="Unassembled WGS sequence"/>
</dbReference>
<dbReference type="EMBL" id="JAHWXP010000002">
    <property type="protein sequence ID" value="MBY8336518.1"/>
    <property type="molecule type" value="Genomic_DNA"/>
</dbReference>
<evidence type="ECO:0000313" key="1">
    <source>
        <dbReference type="EMBL" id="MBY8336518.1"/>
    </source>
</evidence>
<dbReference type="RefSeq" id="WP_010235947.1">
    <property type="nucleotide sequence ID" value="NZ_JAHWXP010000002.1"/>
</dbReference>
<name>A0ABS7PDJ1_9SPHN</name>
<accession>A0ABS7PDJ1</accession>